<keyword evidence="1" id="KW-0802">TPR repeat</keyword>
<evidence type="ECO:0000313" key="4">
    <source>
        <dbReference type="Proteomes" id="UP000595564"/>
    </source>
</evidence>
<keyword evidence="2" id="KW-1133">Transmembrane helix</keyword>
<name>A0A7R6PS89_9BACT</name>
<dbReference type="Gene3D" id="1.25.40.10">
    <property type="entry name" value="Tetratricopeptide repeat domain"/>
    <property type="match status" value="2"/>
</dbReference>
<organism evidence="3 4">
    <name type="scientific">Thermotomaculum hydrothermale</name>
    <dbReference type="NCBI Taxonomy" id="981385"/>
    <lineage>
        <taxon>Bacteria</taxon>
        <taxon>Pseudomonadati</taxon>
        <taxon>Acidobacteriota</taxon>
        <taxon>Holophagae</taxon>
        <taxon>Thermotomaculales</taxon>
        <taxon>Thermotomaculaceae</taxon>
        <taxon>Thermotomaculum</taxon>
    </lineage>
</organism>
<dbReference type="InterPro" id="IPR019734">
    <property type="entry name" value="TPR_rpt"/>
</dbReference>
<protein>
    <recommendedName>
        <fullName evidence="5">Tetratricopeptide TPR_1 repeat-containing protein</fullName>
    </recommendedName>
</protein>
<feature type="transmembrane region" description="Helical" evidence="2">
    <location>
        <begin position="129"/>
        <end position="146"/>
    </location>
</feature>
<feature type="transmembrane region" description="Helical" evidence="2">
    <location>
        <begin position="99"/>
        <end position="117"/>
    </location>
</feature>
<reference evidence="3 4" key="1">
    <citation type="journal article" date="2012" name="Extremophiles">
        <title>Thermotomaculum hydrothermale gen. nov., sp. nov., a novel heterotrophic thermophile within the phylum Acidobacteria from a deep-sea hydrothermal vent chimney in the Southern Okinawa Trough.</title>
        <authorList>
            <person name="Izumi H."/>
            <person name="Nunoura T."/>
            <person name="Miyazaki M."/>
            <person name="Mino S."/>
            <person name="Toki T."/>
            <person name="Takai K."/>
            <person name="Sako Y."/>
            <person name="Sawabe T."/>
            <person name="Nakagawa S."/>
        </authorList>
    </citation>
    <scope>NUCLEOTIDE SEQUENCE [LARGE SCALE GENOMIC DNA]</scope>
    <source>
        <strain evidence="3 4">AC55</strain>
    </source>
</reference>
<dbReference type="SMART" id="SM00028">
    <property type="entry name" value="TPR"/>
    <property type="match status" value="2"/>
</dbReference>
<evidence type="ECO:0000256" key="1">
    <source>
        <dbReference type="PROSITE-ProRule" id="PRU00339"/>
    </source>
</evidence>
<keyword evidence="4" id="KW-1185">Reference proteome</keyword>
<dbReference type="GO" id="GO:0000030">
    <property type="term" value="F:mannosyltransferase activity"/>
    <property type="evidence" value="ECO:0007669"/>
    <property type="project" value="TreeGrafter"/>
</dbReference>
<dbReference type="InterPro" id="IPR052384">
    <property type="entry name" value="TMTC_O-mannosyltransferase"/>
</dbReference>
<dbReference type="KEGG" id="thyd:TTHT_0023"/>
<dbReference type="AlphaFoldDB" id="A0A7R6PS89"/>
<dbReference type="PANTHER" id="PTHR44216:SF3">
    <property type="entry name" value="PROTEIN O-MANNOSYL-TRANSFERASE TMTC2"/>
    <property type="match status" value="1"/>
</dbReference>
<dbReference type="InterPro" id="IPR011990">
    <property type="entry name" value="TPR-like_helical_dom_sf"/>
</dbReference>
<evidence type="ECO:0000256" key="2">
    <source>
        <dbReference type="SAM" id="Phobius"/>
    </source>
</evidence>
<feature type="transmembrane region" description="Helical" evidence="2">
    <location>
        <begin position="45"/>
        <end position="61"/>
    </location>
</feature>
<dbReference type="PROSITE" id="PS50005">
    <property type="entry name" value="TPR"/>
    <property type="match status" value="1"/>
</dbReference>
<gene>
    <name evidence="3" type="ORF">TTHT_0023</name>
</gene>
<feature type="repeat" description="TPR" evidence="1">
    <location>
        <begin position="263"/>
        <end position="296"/>
    </location>
</feature>
<proteinExistence type="predicted"/>
<sequence>MAFFLLIAILIFSPYGFNLFASIEKGYRVKDFTMWERVLTEPRVIFHYLSLIFFPYFKRFAINYNYPLSHSLISPFTTLLSISGIILLTIFAFVCKRKYLSFFTGFFLIALTIENSIWPLDIAYEHRMYFPMVAISAIIGYLFVKFENKKLIPALIIFLIAINTINTFMRNTQYKNYTTILKQDLRLYPNNVRALYNMYSMKLKEKKGKEAINYLKKCLDLTPNVYNVYASYADYLAGTESTKSAIEYLKKILETKKDLDKPHLIMWKIAKLYEKENNQKKALKWYSNAMKKHPSSIKIRRDFGLFLFNNGNYYYGYLNMAKAYELDNYQPLTVYYLAKMTKILKMQDKFQFFSEFYKLLYQKGKYYNLPEPIF</sequence>
<evidence type="ECO:0000313" key="3">
    <source>
        <dbReference type="EMBL" id="BBB31677.1"/>
    </source>
</evidence>
<dbReference type="EMBL" id="AP017470">
    <property type="protein sequence ID" value="BBB31677.1"/>
    <property type="molecule type" value="Genomic_DNA"/>
</dbReference>
<accession>A0A7R6PS89</accession>
<dbReference type="Proteomes" id="UP000595564">
    <property type="component" value="Chromosome"/>
</dbReference>
<dbReference type="SUPFAM" id="SSF48452">
    <property type="entry name" value="TPR-like"/>
    <property type="match status" value="1"/>
</dbReference>
<keyword evidence="2" id="KW-0812">Transmembrane</keyword>
<dbReference type="RefSeq" id="WP_201328008.1">
    <property type="nucleotide sequence ID" value="NZ_AP017470.1"/>
</dbReference>
<dbReference type="PANTHER" id="PTHR44216">
    <property type="entry name" value="PROTEIN O-MANNOSYL-TRANSFERASE TMTC2"/>
    <property type="match status" value="1"/>
</dbReference>
<keyword evidence="2" id="KW-0472">Membrane</keyword>
<dbReference type="GO" id="GO:0035269">
    <property type="term" value="P:protein O-linked glycosylation via mannose"/>
    <property type="evidence" value="ECO:0007669"/>
    <property type="project" value="TreeGrafter"/>
</dbReference>
<evidence type="ECO:0008006" key="5">
    <source>
        <dbReference type="Google" id="ProtNLM"/>
    </source>
</evidence>
<feature type="transmembrane region" description="Helical" evidence="2">
    <location>
        <begin position="152"/>
        <end position="169"/>
    </location>
</feature>
<feature type="transmembrane region" description="Helical" evidence="2">
    <location>
        <begin position="73"/>
        <end position="93"/>
    </location>
</feature>